<gene>
    <name evidence="3" type="ORF">NA2_12578</name>
</gene>
<dbReference type="PRINTS" id="PR00412">
    <property type="entry name" value="EPOXHYDRLASE"/>
</dbReference>
<keyword evidence="4" id="KW-1185">Reference proteome</keyword>
<dbReference type="InterPro" id="IPR050266">
    <property type="entry name" value="AB_hydrolase_sf"/>
</dbReference>
<feature type="domain" description="AB hydrolase-1" evidence="2">
    <location>
        <begin position="24"/>
        <end position="261"/>
    </location>
</feature>
<dbReference type="PRINTS" id="PR00111">
    <property type="entry name" value="ABHYDROLASE"/>
</dbReference>
<organism evidence="3 4">
    <name type="scientific">Nitratireductor pacificus pht-3B</name>
    <dbReference type="NCBI Taxonomy" id="391937"/>
    <lineage>
        <taxon>Bacteria</taxon>
        <taxon>Pseudomonadati</taxon>
        <taxon>Pseudomonadota</taxon>
        <taxon>Alphaproteobacteria</taxon>
        <taxon>Hyphomicrobiales</taxon>
        <taxon>Phyllobacteriaceae</taxon>
        <taxon>Nitratireductor</taxon>
    </lineage>
</organism>
<dbReference type="Gene3D" id="3.40.50.1820">
    <property type="entry name" value="alpha/beta hydrolase"/>
    <property type="match status" value="1"/>
</dbReference>
<dbReference type="GO" id="GO:0016020">
    <property type="term" value="C:membrane"/>
    <property type="evidence" value="ECO:0007669"/>
    <property type="project" value="TreeGrafter"/>
</dbReference>
<dbReference type="InterPro" id="IPR000639">
    <property type="entry name" value="Epox_hydrolase-like"/>
</dbReference>
<dbReference type="PANTHER" id="PTHR43798">
    <property type="entry name" value="MONOACYLGLYCEROL LIPASE"/>
    <property type="match status" value="1"/>
</dbReference>
<accession>K2M8J1</accession>
<dbReference type="PATRIC" id="fig|391937.3.peg.2584"/>
<keyword evidence="1 3" id="KW-0378">Hydrolase</keyword>
<dbReference type="AlphaFoldDB" id="K2M8J1"/>
<evidence type="ECO:0000256" key="1">
    <source>
        <dbReference type="ARBA" id="ARBA00022801"/>
    </source>
</evidence>
<dbReference type="SUPFAM" id="SSF53474">
    <property type="entry name" value="alpha/beta-Hydrolases"/>
    <property type="match status" value="1"/>
</dbReference>
<sequence length="270" mass="28504">MTFNRQTSGDIEYLERPGEGGPVLVMLHGVGSNAASFSPLLPHLPRGWRVIAWNAPGYGGSAPLDLEWPLASDYAAALKALLDRLGLERILLAGHSLGCLMAASFVTAHRDRVARLLLSSPALGHGVPRGAALSAAAQGRIDDLERLGADDFAALRAPRLVYEPEANQDIVRRVRDGMARVSAPGYPQAARMLASGRLLDDAERLQVPTDVIVGAEDVVTPPDSARRAHAALRDPWRGALTLVPGAGHALYQQAPAAFAAALEALAETVG</sequence>
<reference evidence="3 4" key="1">
    <citation type="journal article" date="2012" name="J. Bacteriol.">
        <title>Genome Sequence of Nitratireductor pacificus Type Strain pht-3B.</title>
        <authorList>
            <person name="Lai Q."/>
            <person name="Li G."/>
            <person name="Shao Z."/>
        </authorList>
    </citation>
    <scope>NUCLEOTIDE SEQUENCE [LARGE SCALE GENOMIC DNA]</scope>
    <source>
        <strain evidence="4">pht-3B</strain>
    </source>
</reference>
<dbReference type="RefSeq" id="WP_008597319.1">
    <property type="nucleotide sequence ID" value="NZ_AMRM01000013.1"/>
</dbReference>
<evidence type="ECO:0000259" key="2">
    <source>
        <dbReference type="Pfam" id="PF12697"/>
    </source>
</evidence>
<evidence type="ECO:0000313" key="4">
    <source>
        <dbReference type="Proteomes" id="UP000006786"/>
    </source>
</evidence>
<dbReference type="GO" id="GO:0016787">
    <property type="term" value="F:hydrolase activity"/>
    <property type="evidence" value="ECO:0007669"/>
    <property type="project" value="UniProtKB-KW"/>
</dbReference>
<protein>
    <submittedName>
        <fullName evidence="3">Alpha/beta hydrolase</fullName>
    </submittedName>
</protein>
<proteinExistence type="predicted"/>
<name>K2M8J1_9HYPH</name>
<dbReference type="InterPro" id="IPR000073">
    <property type="entry name" value="AB_hydrolase_1"/>
</dbReference>
<dbReference type="InterPro" id="IPR029058">
    <property type="entry name" value="AB_hydrolase_fold"/>
</dbReference>
<dbReference type="Proteomes" id="UP000006786">
    <property type="component" value="Unassembled WGS sequence"/>
</dbReference>
<dbReference type="PANTHER" id="PTHR43798:SF31">
    <property type="entry name" value="AB HYDROLASE SUPERFAMILY PROTEIN YCLE"/>
    <property type="match status" value="1"/>
</dbReference>
<evidence type="ECO:0000313" key="3">
    <source>
        <dbReference type="EMBL" id="EKF18481.1"/>
    </source>
</evidence>
<dbReference type="STRING" id="391937.NA2_12578"/>
<dbReference type="Pfam" id="PF12697">
    <property type="entry name" value="Abhydrolase_6"/>
    <property type="match status" value="1"/>
</dbReference>
<comment type="caution">
    <text evidence="3">The sequence shown here is derived from an EMBL/GenBank/DDBJ whole genome shotgun (WGS) entry which is preliminary data.</text>
</comment>
<dbReference type="eggNOG" id="COG2267">
    <property type="taxonomic scope" value="Bacteria"/>
</dbReference>
<dbReference type="OrthoDB" id="9804723at2"/>
<dbReference type="EMBL" id="AMRM01000013">
    <property type="protein sequence ID" value="EKF18481.1"/>
    <property type="molecule type" value="Genomic_DNA"/>
</dbReference>